<dbReference type="Pfam" id="PF01061">
    <property type="entry name" value="ABC2_membrane"/>
    <property type="match status" value="2"/>
</dbReference>
<keyword evidence="5" id="KW-0547">Nucleotide-binding</keyword>
<dbReference type="PROSITE" id="PS00211">
    <property type="entry name" value="ABC_TRANSPORTER_1"/>
    <property type="match status" value="1"/>
</dbReference>
<dbReference type="PANTHER" id="PTHR19241">
    <property type="entry name" value="ATP-BINDING CASSETTE TRANSPORTER"/>
    <property type="match status" value="1"/>
</dbReference>
<dbReference type="InterPro" id="IPR013525">
    <property type="entry name" value="ABC2_TM"/>
</dbReference>
<feature type="transmembrane region" description="Helical" evidence="10">
    <location>
        <begin position="1219"/>
        <end position="1242"/>
    </location>
</feature>
<evidence type="ECO:0000259" key="11">
    <source>
        <dbReference type="PROSITE" id="PS50893"/>
    </source>
</evidence>
<comment type="similarity">
    <text evidence="2">Belongs to the ABC transporter superfamily. ABCG family. PDR (TC 3.A.1.205) subfamily.</text>
</comment>
<name>A0A8H3IWV2_9LECA</name>
<keyword evidence="8 10" id="KW-0472">Membrane</keyword>
<feature type="transmembrane region" description="Helical" evidence="10">
    <location>
        <begin position="1454"/>
        <end position="1475"/>
    </location>
</feature>
<dbReference type="OrthoDB" id="245989at2759"/>
<feature type="transmembrane region" description="Helical" evidence="10">
    <location>
        <begin position="524"/>
        <end position="543"/>
    </location>
</feature>
<feature type="transmembrane region" description="Helical" evidence="10">
    <location>
        <begin position="603"/>
        <end position="623"/>
    </location>
</feature>
<protein>
    <submittedName>
        <fullName evidence="12">GTPase-activating protein</fullName>
    </submittedName>
</protein>
<evidence type="ECO:0000256" key="10">
    <source>
        <dbReference type="SAM" id="Phobius"/>
    </source>
</evidence>
<dbReference type="GO" id="GO:0016887">
    <property type="term" value="F:ATP hydrolysis activity"/>
    <property type="evidence" value="ECO:0007669"/>
    <property type="project" value="InterPro"/>
</dbReference>
<organism evidence="12 13">
    <name type="scientific">Heterodermia speciosa</name>
    <dbReference type="NCBI Taxonomy" id="116794"/>
    <lineage>
        <taxon>Eukaryota</taxon>
        <taxon>Fungi</taxon>
        <taxon>Dikarya</taxon>
        <taxon>Ascomycota</taxon>
        <taxon>Pezizomycotina</taxon>
        <taxon>Lecanoromycetes</taxon>
        <taxon>OSLEUM clade</taxon>
        <taxon>Lecanoromycetidae</taxon>
        <taxon>Caliciales</taxon>
        <taxon>Physciaceae</taxon>
        <taxon>Heterodermia</taxon>
    </lineage>
</organism>
<dbReference type="InterPro" id="IPR034001">
    <property type="entry name" value="ABCG_PDR_1"/>
</dbReference>
<dbReference type="Proteomes" id="UP000664521">
    <property type="component" value="Unassembled WGS sequence"/>
</dbReference>
<dbReference type="SUPFAM" id="SSF52540">
    <property type="entry name" value="P-loop containing nucleoside triphosphate hydrolases"/>
    <property type="match status" value="2"/>
</dbReference>
<feature type="region of interest" description="Disordered" evidence="9">
    <location>
        <begin position="809"/>
        <end position="837"/>
    </location>
</feature>
<dbReference type="Pfam" id="PF14510">
    <property type="entry name" value="ABC_trans_N"/>
    <property type="match status" value="1"/>
</dbReference>
<dbReference type="EMBL" id="CAJPDS010000088">
    <property type="protein sequence ID" value="CAF9936038.1"/>
    <property type="molecule type" value="Genomic_DNA"/>
</dbReference>
<sequence length="1531" mass="171436">MSDPGVHDSSSSSYDESDQETQSPHYAPIRDHPSHRDDPYREDELQRTISQMYGGIDEEQRENLRQIASLRRSKTGTSERPGLERADTLAGVSDDDPRLNPERPEFDVYVWSKALMRAMDEDQIRLARAGFAFRDLNVSGSGAALRLQQDFSSAIMAPFRLREYLSTGKKPPKKILRDFDGIVKSGEMLIVLGRPGSGCSTFLKTICGELAGLELDKGSTVHYNGIQQADMIKEFKGEVVYNQEVDKHFPHLTVGETLEFAAAARTPHSRVRGITREQSIKHFTQVAMTIFGLTHTRNTKVGNEYIRGVSGGERKRVSIAEMALAGSPIACWDNSTRGLDAATALEFARSLRLTCNVNGMCHAVAIYQASQAIFDIFDKALVLYEGRQIFFGPIGIAKDYFEDMGWYCPPRQTTGDFLTSVTNPQERKPREGFESRVPRTPDEFELYWHKSQARADLLGEIKNHEEEIGEGGLSAMRESHAQRQADHLRPKSPYVISPWMQVRLCMKRAYQRLWNDKVSTITTIVSQVIMSLIIGSIFYGSPVSTASFFAKGSTLFFAILFNALLSITEINVLYSQRPIVEKHASYAFYHPWTEAMAGVVSDIPIKFVIAVVFNIILYFLAGLRPEPSQFFIYFLFVFVAILTMSSIFRSLAAMTKTLSQAMAMAGVMVLAIVIYTGFTLPRPYMHPWMEWISYINPVQYAFEAILVNEVHGRRFPCSNSIPPPPFQSGSSFICAVAGAVAGEPDVSGDAWVQASYGYSYSHIWRNLGIMFAFQIFFLAVYLVATEINSSTSSSAEVLVFRRGHVPSQISEKSNKQDEEHGPEKQVSPESSQGETSIKVNILPPQKDIFTWRNVVYDITIKGEPRRLLDHVSGYVKPGTLTALMGVSGAGKTTLLDALAQRTSTGVITGDMLVNGRPLDSSFQRKTGYVQQQDLHLETTTVREALRFSAMLRQPKSVSKREKYDFVEEVIDMLNMREFSEAVVGVPGEGLNVEQRKLLTIGVELAAKPELLIFLDEPTSGLDSQSSWAIVAFLRKLADRGQAVLSTIHQPSSILFQEFDRLLFLAKGGKTVYFGDIGEQSRTLLDYFEANGARKCDDEENPAEYMLEIVGAGASGKSTQDWPEVWKASTQSREVQAELDQIHQAKASEPVAGDQKGNTHQEFAMPFLIQLYYVTARVFQQYYRTPSYIWGKLMLGVMSALFIGFSFYKQNSSQQGLQNIIFSIFMLTSIFSTLVQQIMPRFILQRDLYEVRERPSKAYSWKAFIIANIFVEIPWQILLGILAWASWYYPIFGQHQSSERQGLVLLLCIQFFVFASTFAHLLIAALPDAETAGNIATLMFSLSLTFNGVMQPPQALPGFWVFMYRVSPLTYLVDSIAATGMHARLVTCASNELSRFDPPSGTTCGAYLQTFLAASPGGSLINPSATAGCEYCPLSSSDQFLASLSITWTHRWRDYGIGFAYIGFNIVFAVWFYYVFRVRKWSGASIKQGPSKVVHGVGTGLRWLRAVLVGHGKDVPEPGEKEEVWPNRNRIY</sequence>
<dbReference type="InterPro" id="IPR003593">
    <property type="entry name" value="AAA+_ATPase"/>
</dbReference>
<gene>
    <name evidence="12" type="primary">MDR1_2</name>
    <name evidence="12" type="ORF">HETSPECPRED_009988</name>
</gene>
<feature type="transmembrane region" description="Helical" evidence="10">
    <location>
        <begin position="630"/>
        <end position="652"/>
    </location>
</feature>
<dbReference type="Pfam" id="PF00005">
    <property type="entry name" value="ABC_tran"/>
    <property type="match status" value="2"/>
</dbReference>
<dbReference type="PROSITE" id="PS50893">
    <property type="entry name" value="ABC_TRANSPORTER_2"/>
    <property type="match status" value="2"/>
</dbReference>
<dbReference type="SMART" id="SM00382">
    <property type="entry name" value="AAA"/>
    <property type="match status" value="2"/>
</dbReference>
<evidence type="ECO:0000256" key="1">
    <source>
        <dbReference type="ARBA" id="ARBA00004141"/>
    </source>
</evidence>
<feature type="transmembrane region" description="Helical" evidence="10">
    <location>
        <begin position="763"/>
        <end position="784"/>
    </location>
</feature>
<dbReference type="Pfam" id="PF06422">
    <property type="entry name" value="PDR_CDR"/>
    <property type="match status" value="1"/>
</dbReference>
<dbReference type="InterPro" id="IPR017871">
    <property type="entry name" value="ABC_transporter-like_CS"/>
</dbReference>
<feature type="transmembrane region" description="Helical" evidence="10">
    <location>
        <begin position="1262"/>
        <end position="1290"/>
    </location>
</feature>
<feature type="transmembrane region" description="Helical" evidence="10">
    <location>
        <begin position="658"/>
        <end position="680"/>
    </location>
</feature>
<dbReference type="Gene3D" id="3.40.50.300">
    <property type="entry name" value="P-loop containing nucleotide triphosphate hydrolases"/>
    <property type="match status" value="2"/>
</dbReference>
<feature type="region of interest" description="Disordered" evidence="9">
    <location>
        <begin position="1"/>
        <end position="99"/>
    </location>
</feature>
<feature type="transmembrane region" description="Helical" evidence="10">
    <location>
        <begin position="1302"/>
        <end position="1325"/>
    </location>
</feature>
<proteinExistence type="inferred from homology"/>
<feature type="transmembrane region" description="Helical" evidence="10">
    <location>
        <begin position="555"/>
        <end position="574"/>
    </location>
</feature>
<feature type="compositionally biased region" description="Basic and acidic residues" evidence="9">
    <location>
        <begin position="812"/>
        <end position="823"/>
    </location>
</feature>
<evidence type="ECO:0000256" key="4">
    <source>
        <dbReference type="ARBA" id="ARBA00022692"/>
    </source>
</evidence>
<dbReference type="FunFam" id="3.40.50.300:FF:000054">
    <property type="entry name" value="ABC multidrug transporter atrF"/>
    <property type="match status" value="1"/>
</dbReference>
<dbReference type="InterPro" id="IPR003439">
    <property type="entry name" value="ABC_transporter-like_ATP-bd"/>
</dbReference>
<dbReference type="InterPro" id="IPR027417">
    <property type="entry name" value="P-loop_NTPase"/>
</dbReference>
<evidence type="ECO:0000256" key="9">
    <source>
        <dbReference type="SAM" id="MobiDB-lite"/>
    </source>
</evidence>
<keyword evidence="4 10" id="KW-0812">Transmembrane</keyword>
<dbReference type="GO" id="GO:0016020">
    <property type="term" value="C:membrane"/>
    <property type="evidence" value="ECO:0007669"/>
    <property type="project" value="UniProtKB-SubCell"/>
</dbReference>
<evidence type="ECO:0000256" key="2">
    <source>
        <dbReference type="ARBA" id="ARBA00006012"/>
    </source>
</evidence>
<evidence type="ECO:0000256" key="7">
    <source>
        <dbReference type="ARBA" id="ARBA00022989"/>
    </source>
</evidence>
<evidence type="ECO:0000256" key="6">
    <source>
        <dbReference type="ARBA" id="ARBA00022840"/>
    </source>
</evidence>
<feature type="compositionally biased region" description="Low complexity" evidence="9">
    <location>
        <begin position="1"/>
        <end position="14"/>
    </location>
</feature>
<dbReference type="Pfam" id="PF19055">
    <property type="entry name" value="ABC2_membrane_7"/>
    <property type="match status" value="1"/>
</dbReference>
<feature type="transmembrane region" description="Helical" evidence="10">
    <location>
        <begin position="1187"/>
        <end position="1207"/>
    </location>
</feature>
<keyword evidence="13" id="KW-1185">Reference proteome</keyword>
<dbReference type="InterPro" id="IPR029481">
    <property type="entry name" value="ABC_trans_N"/>
</dbReference>
<evidence type="ECO:0000256" key="8">
    <source>
        <dbReference type="ARBA" id="ARBA00023136"/>
    </source>
</evidence>
<evidence type="ECO:0000313" key="13">
    <source>
        <dbReference type="Proteomes" id="UP000664521"/>
    </source>
</evidence>
<comment type="caution">
    <text evidence="12">The sequence shown here is derived from an EMBL/GenBank/DDBJ whole genome shotgun (WGS) entry which is preliminary data.</text>
</comment>
<feature type="domain" description="ABC transporter" evidence="11">
    <location>
        <begin position="159"/>
        <end position="410"/>
    </location>
</feature>
<evidence type="ECO:0000313" key="12">
    <source>
        <dbReference type="EMBL" id="CAF9936038.1"/>
    </source>
</evidence>
<dbReference type="GO" id="GO:0140359">
    <property type="term" value="F:ABC-type transporter activity"/>
    <property type="evidence" value="ECO:0007669"/>
    <property type="project" value="InterPro"/>
</dbReference>
<dbReference type="CDD" id="cd03232">
    <property type="entry name" value="ABCG_PDR_domain2"/>
    <property type="match status" value="1"/>
</dbReference>
<reference evidence="12" key="1">
    <citation type="submission" date="2021-03" db="EMBL/GenBank/DDBJ databases">
        <authorList>
            <person name="Tagirdzhanova G."/>
        </authorList>
    </citation>
    <scope>NUCLEOTIDE SEQUENCE</scope>
</reference>
<keyword evidence="7 10" id="KW-1133">Transmembrane helix</keyword>
<dbReference type="CDD" id="cd03233">
    <property type="entry name" value="ABCG_PDR_domain1"/>
    <property type="match status" value="1"/>
</dbReference>
<dbReference type="InterPro" id="IPR043926">
    <property type="entry name" value="ABCG_dom"/>
</dbReference>
<keyword evidence="3" id="KW-0813">Transport</keyword>
<comment type="subcellular location">
    <subcellularLocation>
        <location evidence="1">Membrane</location>
        <topology evidence="1">Multi-pass membrane protein</topology>
    </subcellularLocation>
</comment>
<dbReference type="InterPro" id="IPR010929">
    <property type="entry name" value="PDR_CDR_ABC"/>
</dbReference>
<dbReference type="InterPro" id="IPR034003">
    <property type="entry name" value="ABCG_PDR_2"/>
</dbReference>
<evidence type="ECO:0000256" key="3">
    <source>
        <dbReference type="ARBA" id="ARBA00022448"/>
    </source>
</evidence>
<feature type="compositionally biased region" description="Polar residues" evidence="9">
    <location>
        <begin position="827"/>
        <end position="837"/>
    </location>
</feature>
<dbReference type="GO" id="GO:0005524">
    <property type="term" value="F:ATP binding"/>
    <property type="evidence" value="ECO:0007669"/>
    <property type="project" value="UniProtKB-KW"/>
</dbReference>
<evidence type="ECO:0000256" key="5">
    <source>
        <dbReference type="ARBA" id="ARBA00022741"/>
    </source>
</evidence>
<keyword evidence="6" id="KW-0067">ATP-binding</keyword>
<accession>A0A8H3IWV2</accession>
<feature type="domain" description="ABC transporter" evidence="11">
    <location>
        <begin position="849"/>
        <end position="1092"/>
    </location>
</feature>
<feature type="compositionally biased region" description="Basic and acidic residues" evidence="9">
    <location>
        <begin position="28"/>
        <end position="46"/>
    </location>
</feature>